<evidence type="ECO:0000313" key="2">
    <source>
        <dbReference type="Proteomes" id="UP000192501"/>
    </source>
</evidence>
<evidence type="ECO:0000313" key="1">
    <source>
        <dbReference type="EMBL" id="ORD99543.1"/>
    </source>
</evidence>
<accession>A0A1X0QIH0</accession>
<dbReference type="Proteomes" id="UP000192501">
    <property type="component" value="Unassembled WGS sequence"/>
</dbReference>
<gene>
    <name evidence="1" type="ORF">A0H76_684</name>
</gene>
<dbReference type="VEuPathDB" id="MicrosporidiaDB:A0H76_684"/>
<organism evidence="1 2">
    <name type="scientific">Hepatospora eriocheir</name>
    <dbReference type="NCBI Taxonomy" id="1081669"/>
    <lineage>
        <taxon>Eukaryota</taxon>
        <taxon>Fungi</taxon>
        <taxon>Fungi incertae sedis</taxon>
        <taxon>Microsporidia</taxon>
        <taxon>Hepatosporidae</taxon>
        <taxon>Hepatospora</taxon>
    </lineage>
</organism>
<comment type="caution">
    <text evidence="1">The sequence shown here is derived from an EMBL/GenBank/DDBJ whole genome shotgun (WGS) entry which is preliminary data.</text>
</comment>
<reference evidence="1 2" key="1">
    <citation type="journal article" date="2017" name="Environ. Microbiol.">
        <title>Decay of the glycolytic pathway and adaptation to intranuclear parasitism within Enterocytozoonidae microsporidia.</title>
        <authorList>
            <person name="Wiredu Boakye D."/>
            <person name="Jaroenlak P."/>
            <person name="Prachumwat A."/>
            <person name="Williams T.A."/>
            <person name="Bateman K.S."/>
            <person name="Itsathitphaisarn O."/>
            <person name="Sritunyalucksana K."/>
            <person name="Paszkiewicz K.H."/>
            <person name="Moore K.A."/>
            <person name="Stentiford G.D."/>
            <person name="Williams B.A."/>
        </authorList>
    </citation>
    <scope>NUCLEOTIDE SEQUENCE [LARGE SCALE GENOMIC DNA]</scope>
    <source>
        <strain evidence="2">canceri</strain>
    </source>
</reference>
<sequence>MFVVFIKPVLYNTDILFLAEADSLPKTNKIVLTASLKFTLGKLIIMFSLLTSLILKRLLSFVCNDDISLKYTNFIFEILKYSL</sequence>
<proteinExistence type="predicted"/>
<protein>
    <submittedName>
        <fullName evidence="1">Uncharacterized protein</fullName>
    </submittedName>
</protein>
<dbReference type="AlphaFoldDB" id="A0A1X0QIH0"/>
<name>A0A1X0QIH0_9MICR</name>
<dbReference type="EMBL" id="LTAI01000169">
    <property type="protein sequence ID" value="ORD99543.1"/>
    <property type="molecule type" value="Genomic_DNA"/>
</dbReference>